<accession>A0AAU9IHB9</accession>
<comment type="similarity">
    <text evidence="1 7">Belongs to the thiolase-like superfamily. Thiolase family.</text>
</comment>
<dbReference type="EMBL" id="CAJZBQ010000009">
    <property type="protein sequence ID" value="CAG9312867.1"/>
    <property type="molecule type" value="Genomic_DNA"/>
</dbReference>
<evidence type="ECO:0000256" key="7">
    <source>
        <dbReference type="RuleBase" id="RU003557"/>
    </source>
</evidence>
<dbReference type="InterPro" id="IPR016039">
    <property type="entry name" value="Thiolase-like"/>
</dbReference>
<dbReference type="Pfam" id="PF02803">
    <property type="entry name" value="Thiolase_C"/>
    <property type="match status" value="1"/>
</dbReference>
<evidence type="ECO:0000313" key="10">
    <source>
        <dbReference type="EMBL" id="CAG9312867.1"/>
    </source>
</evidence>
<dbReference type="Gene3D" id="3.40.47.10">
    <property type="match status" value="2"/>
</dbReference>
<dbReference type="InterPro" id="IPR020617">
    <property type="entry name" value="Thiolase_C"/>
</dbReference>
<dbReference type="NCBIfam" id="TIGR01930">
    <property type="entry name" value="AcCoA-C-Actrans"/>
    <property type="match status" value="1"/>
</dbReference>
<dbReference type="InterPro" id="IPR020616">
    <property type="entry name" value="Thiolase_N"/>
</dbReference>
<dbReference type="GO" id="GO:0003985">
    <property type="term" value="F:acetyl-CoA C-acetyltransferase activity"/>
    <property type="evidence" value="ECO:0007669"/>
    <property type="project" value="TreeGrafter"/>
</dbReference>
<keyword evidence="11" id="KW-1185">Reference proteome</keyword>
<evidence type="ECO:0000259" key="9">
    <source>
        <dbReference type="Pfam" id="PF02803"/>
    </source>
</evidence>
<evidence type="ECO:0000256" key="3">
    <source>
        <dbReference type="ARBA" id="ARBA00022723"/>
    </source>
</evidence>
<dbReference type="GO" id="GO:0005739">
    <property type="term" value="C:mitochondrion"/>
    <property type="evidence" value="ECO:0007669"/>
    <property type="project" value="TreeGrafter"/>
</dbReference>
<feature type="domain" description="Thiolase N-terminal" evidence="8">
    <location>
        <begin position="19"/>
        <end position="271"/>
    </location>
</feature>
<dbReference type="SUPFAM" id="SSF53901">
    <property type="entry name" value="Thiolase-like"/>
    <property type="match status" value="2"/>
</dbReference>
<dbReference type="PROSITE" id="PS00098">
    <property type="entry name" value="THIOLASE_1"/>
    <property type="match status" value="1"/>
</dbReference>
<dbReference type="GO" id="GO:0006635">
    <property type="term" value="P:fatty acid beta-oxidation"/>
    <property type="evidence" value="ECO:0007669"/>
    <property type="project" value="TreeGrafter"/>
</dbReference>
<evidence type="ECO:0000313" key="11">
    <source>
        <dbReference type="Proteomes" id="UP001162131"/>
    </source>
</evidence>
<dbReference type="AlphaFoldDB" id="A0AAU9IHB9"/>
<dbReference type="Pfam" id="PF00108">
    <property type="entry name" value="Thiolase_N"/>
    <property type="match status" value="1"/>
</dbReference>
<dbReference type="InterPro" id="IPR020613">
    <property type="entry name" value="Thiolase_CS"/>
</dbReference>
<sequence>MEARRLKVIEQHLLGLQEVCIVAAGRSPVHRIFGELSAISSIDLAANTLAGTLSKYNINTDNIQELYMGNLFSPNLGQNPAKQVAVKSGLSDSANCMILNKLCASGMKAIMLAAMSIAQGSADCAAAGGMESMSNAPYLHPKIRDGLVRGNHKALDSIDHDAFIDPFSGHLPPFISDKVSEKVNISREELDSYAEESYKKASNAWKMNKFVNEVIPIQNQKKAGKIIDKDNLKGGDFDIKKLRPVLKNGKTTAGNSCGLNDGASVIVLCSRKKANEMGWKVLATIVSMADAEQACIDFPLTPSLAIKKALQRASLPINQLDFIEINEAFSSVIVGNSKLLNYDIGKINAYGGGIAMGHPVGSSGCRIVVTLLSVLKQEGGNYGSAAICNGGGGASAIIIKKE</sequence>
<dbReference type="PIRSF" id="PIRSF000429">
    <property type="entry name" value="Ac-CoA_Ac_transf"/>
    <property type="match status" value="1"/>
</dbReference>
<feature type="domain" description="Thiolase C-terminal" evidence="9">
    <location>
        <begin position="280"/>
        <end position="401"/>
    </location>
</feature>
<keyword evidence="4" id="KW-0630">Potassium</keyword>
<evidence type="ECO:0008006" key="12">
    <source>
        <dbReference type="Google" id="ProtNLM"/>
    </source>
</evidence>
<evidence type="ECO:0000256" key="6">
    <source>
        <dbReference type="PIRSR" id="PIRSR000429-1"/>
    </source>
</evidence>
<keyword evidence="5 7" id="KW-0012">Acyltransferase</keyword>
<evidence type="ECO:0000256" key="5">
    <source>
        <dbReference type="ARBA" id="ARBA00023315"/>
    </source>
</evidence>
<dbReference type="PANTHER" id="PTHR18919:SF156">
    <property type="entry name" value="ACETYL-COA ACETYLTRANSFERASE, MITOCHONDRIAL"/>
    <property type="match status" value="1"/>
</dbReference>
<dbReference type="PROSITE" id="PS00737">
    <property type="entry name" value="THIOLASE_2"/>
    <property type="match status" value="1"/>
</dbReference>
<reference evidence="10" key="1">
    <citation type="submission" date="2021-09" db="EMBL/GenBank/DDBJ databases">
        <authorList>
            <consortium name="AG Swart"/>
            <person name="Singh M."/>
            <person name="Singh A."/>
            <person name="Seah K."/>
            <person name="Emmerich C."/>
        </authorList>
    </citation>
    <scope>NUCLEOTIDE SEQUENCE</scope>
    <source>
        <strain evidence="10">ATCC30299</strain>
    </source>
</reference>
<name>A0AAU9IHB9_9CILI</name>
<evidence type="ECO:0000256" key="2">
    <source>
        <dbReference type="ARBA" id="ARBA00022679"/>
    </source>
</evidence>
<dbReference type="InterPro" id="IPR002155">
    <property type="entry name" value="Thiolase"/>
</dbReference>
<comment type="caution">
    <text evidence="10">The sequence shown here is derived from an EMBL/GenBank/DDBJ whole genome shotgun (WGS) entry which is preliminary data.</text>
</comment>
<gene>
    <name evidence="10" type="ORF">BSTOLATCC_MIC7659</name>
</gene>
<evidence type="ECO:0000256" key="1">
    <source>
        <dbReference type="ARBA" id="ARBA00010982"/>
    </source>
</evidence>
<dbReference type="InterPro" id="IPR020615">
    <property type="entry name" value="Thiolase_acyl_enz_int_AS"/>
</dbReference>
<dbReference type="GO" id="GO:0046872">
    <property type="term" value="F:metal ion binding"/>
    <property type="evidence" value="ECO:0007669"/>
    <property type="project" value="UniProtKB-KW"/>
</dbReference>
<evidence type="ECO:0000256" key="4">
    <source>
        <dbReference type="ARBA" id="ARBA00022958"/>
    </source>
</evidence>
<feature type="active site" description="Acyl-thioester intermediate" evidence="6">
    <location>
        <position position="103"/>
    </location>
</feature>
<dbReference type="Proteomes" id="UP001162131">
    <property type="component" value="Unassembled WGS sequence"/>
</dbReference>
<dbReference type="PANTHER" id="PTHR18919">
    <property type="entry name" value="ACETYL-COA C-ACYLTRANSFERASE"/>
    <property type="match status" value="1"/>
</dbReference>
<evidence type="ECO:0000259" key="8">
    <source>
        <dbReference type="Pfam" id="PF00108"/>
    </source>
</evidence>
<dbReference type="CDD" id="cd00751">
    <property type="entry name" value="thiolase"/>
    <property type="match status" value="1"/>
</dbReference>
<feature type="active site" description="Proton acceptor" evidence="6">
    <location>
        <position position="358"/>
    </location>
</feature>
<keyword evidence="3" id="KW-0479">Metal-binding</keyword>
<feature type="active site" description="Proton acceptor" evidence="6">
    <location>
        <position position="388"/>
    </location>
</feature>
<organism evidence="10 11">
    <name type="scientific">Blepharisma stoltei</name>
    <dbReference type="NCBI Taxonomy" id="1481888"/>
    <lineage>
        <taxon>Eukaryota</taxon>
        <taxon>Sar</taxon>
        <taxon>Alveolata</taxon>
        <taxon>Ciliophora</taxon>
        <taxon>Postciliodesmatophora</taxon>
        <taxon>Heterotrichea</taxon>
        <taxon>Heterotrichida</taxon>
        <taxon>Blepharismidae</taxon>
        <taxon>Blepharisma</taxon>
    </lineage>
</organism>
<protein>
    <recommendedName>
        <fullName evidence="12">Acetyl-CoA acetyltransferase</fullName>
    </recommendedName>
</protein>
<proteinExistence type="inferred from homology"/>
<keyword evidence="2 7" id="KW-0808">Transferase</keyword>